<sequence length="131" mass="15157">MNDLLFFTLVFLLLFVITLFVHWVEYFVFGRDHEQQQQDAFILADNVEQGGQLEDARGFVRCKICARYCPQEFLGEGNNSPCLFCTSPVDALKGLGRYDEAHWKSIQRQYPSVSDPFSSRGSRNNMFLFVN</sequence>
<evidence type="ECO:0000313" key="2">
    <source>
        <dbReference type="EMBL" id="KAJ1994281.1"/>
    </source>
</evidence>
<keyword evidence="1" id="KW-0812">Transmembrane</keyword>
<accession>A0ABQ8PRF4</accession>
<protein>
    <submittedName>
        <fullName evidence="2">Uncharacterized protein</fullName>
    </submittedName>
</protein>
<proteinExistence type="predicted"/>
<dbReference type="EMBL" id="JANBQD010000013">
    <property type="protein sequence ID" value="KAJ1994281.1"/>
    <property type="molecule type" value="Genomic_DNA"/>
</dbReference>
<comment type="caution">
    <text evidence="2">The sequence shown here is derived from an EMBL/GenBank/DDBJ whole genome shotgun (WGS) entry which is preliminary data.</text>
</comment>
<keyword evidence="3" id="KW-1185">Reference proteome</keyword>
<organism evidence="2 3">
    <name type="scientific">Coemansia umbellata</name>
    <dbReference type="NCBI Taxonomy" id="1424467"/>
    <lineage>
        <taxon>Eukaryota</taxon>
        <taxon>Fungi</taxon>
        <taxon>Fungi incertae sedis</taxon>
        <taxon>Zoopagomycota</taxon>
        <taxon>Kickxellomycotina</taxon>
        <taxon>Kickxellomycetes</taxon>
        <taxon>Kickxellales</taxon>
        <taxon>Kickxellaceae</taxon>
        <taxon>Coemansia</taxon>
    </lineage>
</organism>
<dbReference type="Proteomes" id="UP001151295">
    <property type="component" value="Unassembled WGS sequence"/>
</dbReference>
<reference evidence="2" key="1">
    <citation type="submission" date="2022-07" db="EMBL/GenBank/DDBJ databases">
        <title>Phylogenomic reconstructions and comparative analyses of Kickxellomycotina fungi.</title>
        <authorList>
            <person name="Reynolds N.K."/>
            <person name="Stajich J.E."/>
            <person name="Barry K."/>
            <person name="Grigoriev I.V."/>
            <person name="Crous P."/>
            <person name="Smith M.E."/>
        </authorList>
    </citation>
    <scope>NUCLEOTIDE SEQUENCE</scope>
    <source>
        <strain evidence="2">BCRC 34882</strain>
    </source>
</reference>
<keyword evidence="1" id="KW-0472">Membrane</keyword>
<evidence type="ECO:0000313" key="3">
    <source>
        <dbReference type="Proteomes" id="UP001151295"/>
    </source>
</evidence>
<gene>
    <name evidence="2" type="ORF">EDC05_001723</name>
</gene>
<keyword evidence="1" id="KW-1133">Transmembrane helix</keyword>
<feature type="transmembrane region" description="Helical" evidence="1">
    <location>
        <begin position="6"/>
        <end position="29"/>
    </location>
</feature>
<name>A0ABQ8PRF4_9FUNG</name>
<evidence type="ECO:0000256" key="1">
    <source>
        <dbReference type="SAM" id="Phobius"/>
    </source>
</evidence>